<organism evidence="1 2">
    <name type="scientific">[Clostridium] leptum DSM 753</name>
    <dbReference type="NCBI Taxonomy" id="428125"/>
    <lineage>
        <taxon>Bacteria</taxon>
        <taxon>Bacillati</taxon>
        <taxon>Bacillota</taxon>
        <taxon>Clostridia</taxon>
        <taxon>Eubacteriales</taxon>
        <taxon>Oscillospiraceae</taxon>
        <taxon>Oscillospiraceae incertae sedis</taxon>
    </lineage>
</organism>
<accession>A7VUJ1</accession>
<evidence type="ECO:0000313" key="2">
    <source>
        <dbReference type="Proteomes" id="UP000003490"/>
    </source>
</evidence>
<protein>
    <submittedName>
        <fullName evidence="1">Uncharacterized protein</fullName>
    </submittedName>
</protein>
<evidence type="ECO:0000313" key="1">
    <source>
        <dbReference type="EMBL" id="EDO60641.1"/>
    </source>
</evidence>
<reference evidence="1 2" key="2">
    <citation type="submission" date="2007-08" db="EMBL/GenBank/DDBJ databases">
        <authorList>
            <person name="Fulton L."/>
            <person name="Clifton S."/>
            <person name="Fulton B."/>
            <person name="Xu J."/>
            <person name="Minx P."/>
            <person name="Pepin K.H."/>
            <person name="Johnson M."/>
            <person name="Thiruvilangam P."/>
            <person name="Bhonagiri V."/>
            <person name="Nash W.E."/>
            <person name="Wang C."/>
            <person name="Mardis E.R."/>
            <person name="Wilson R.K."/>
        </authorList>
    </citation>
    <scope>NUCLEOTIDE SEQUENCE [LARGE SCALE GENOMIC DNA]</scope>
    <source>
        <strain evidence="1 2">DSM 753</strain>
    </source>
</reference>
<dbReference type="Proteomes" id="UP000003490">
    <property type="component" value="Unassembled WGS sequence"/>
</dbReference>
<dbReference type="HOGENOM" id="CLU_3249554_0_0_9"/>
<reference evidence="1 2" key="1">
    <citation type="submission" date="2007-08" db="EMBL/GenBank/DDBJ databases">
        <title>Draft genome sequence of Clostridium leptum (DSM 753).</title>
        <authorList>
            <person name="Sudarsanam P."/>
            <person name="Ley R."/>
            <person name="Guruge J."/>
            <person name="Turnbaugh P.J."/>
            <person name="Mahowald M."/>
            <person name="Liep D."/>
            <person name="Gordon J."/>
        </authorList>
    </citation>
    <scope>NUCLEOTIDE SEQUENCE [LARGE SCALE GENOMIC DNA]</scope>
    <source>
        <strain evidence="1 2">DSM 753</strain>
    </source>
</reference>
<dbReference type="EMBL" id="ABCB02000019">
    <property type="protein sequence ID" value="EDO60641.1"/>
    <property type="molecule type" value="Genomic_DNA"/>
</dbReference>
<dbReference type="AlphaFoldDB" id="A7VUJ1"/>
<sequence>MHNFLWLIIDHCLAPSSTFYVTAGLRVGMYEGIKGRMPFNKL</sequence>
<name>A7VUJ1_9FIRM</name>
<proteinExistence type="predicted"/>
<gene>
    <name evidence="1" type="ORF">CLOLEP_02237</name>
</gene>
<comment type="caution">
    <text evidence="1">The sequence shown here is derived from an EMBL/GenBank/DDBJ whole genome shotgun (WGS) entry which is preliminary data.</text>
</comment>